<dbReference type="PANTHER" id="PTHR42851">
    <property type="entry name" value="ALDOLASE-RELATED"/>
    <property type="match status" value="1"/>
</dbReference>
<dbReference type="AlphaFoldDB" id="A0A8J6D7N8"/>
<proteinExistence type="predicted"/>
<protein>
    <submittedName>
        <fullName evidence="2">Uncharacterized protein</fullName>
    </submittedName>
</protein>
<comment type="caution">
    <text evidence="2">The sequence shown here is derived from an EMBL/GenBank/DDBJ whole genome shotgun (WGS) entry which is preliminary data.</text>
</comment>
<dbReference type="OrthoDB" id="62853at2759"/>
<gene>
    <name evidence="2" type="ORF">CXB51_004020</name>
</gene>
<dbReference type="InterPro" id="IPR053063">
    <property type="entry name" value="PWWP_domain_containing_PDP"/>
</dbReference>
<feature type="region of interest" description="Disordered" evidence="1">
    <location>
        <begin position="1"/>
        <end position="32"/>
    </location>
</feature>
<evidence type="ECO:0000256" key="1">
    <source>
        <dbReference type="SAM" id="MobiDB-lite"/>
    </source>
</evidence>
<keyword evidence="3" id="KW-1185">Reference proteome</keyword>
<evidence type="ECO:0000313" key="3">
    <source>
        <dbReference type="Proteomes" id="UP000701853"/>
    </source>
</evidence>
<dbReference type="PANTHER" id="PTHR42851:SF12">
    <property type="entry name" value="PWWP DOMAIN PROTEIN"/>
    <property type="match status" value="1"/>
</dbReference>
<reference evidence="2 3" key="1">
    <citation type="journal article" date="2021" name="bioRxiv">
        <title>The Gossypium anomalum genome as a resource for cotton improvement and evolutionary analysis of hybrid incompatibility.</title>
        <authorList>
            <person name="Grover C.E."/>
            <person name="Yuan D."/>
            <person name="Arick M.A."/>
            <person name="Miller E.R."/>
            <person name="Hu G."/>
            <person name="Peterson D.G."/>
            <person name="Wendel J.F."/>
            <person name="Udall J.A."/>
        </authorList>
    </citation>
    <scope>NUCLEOTIDE SEQUENCE [LARGE SCALE GENOMIC DNA]</scope>
    <source>
        <strain evidence="2">JFW-Udall</strain>
        <tissue evidence="2">Leaf</tissue>
    </source>
</reference>
<evidence type="ECO:0000313" key="2">
    <source>
        <dbReference type="EMBL" id="KAG8501532.1"/>
    </source>
</evidence>
<dbReference type="EMBL" id="JAHUZN010000002">
    <property type="protein sequence ID" value="KAG8501532.1"/>
    <property type="molecule type" value="Genomic_DNA"/>
</dbReference>
<organism evidence="2 3">
    <name type="scientific">Gossypium anomalum</name>
    <dbReference type="NCBI Taxonomy" id="47600"/>
    <lineage>
        <taxon>Eukaryota</taxon>
        <taxon>Viridiplantae</taxon>
        <taxon>Streptophyta</taxon>
        <taxon>Embryophyta</taxon>
        <taxon>Tracheophyta</taxon>
        <taxon>Spermatophyta</taxon>
        <taxon>Magnoliopsida</taxon>
        <taxon>eudicotyledons</taxon>
        <taxon>Gunneridae</taxon>
        <taxon>Pentapetalae</taxon>
        <taxon>rosids</taxon>
        <taxon>malvids</taxon>
        <taxon>Malvales</taxon>
        <taxon>Malvaceae</taxon>
        <taxon>Malvoideae</taxon>
        <taxon>Gossypium</taxon>
    </lineage>
</organism>
<name>A0A8J6D7N8_9ROSI</name>
<sequence length="409" mass="44337">MEAFEKPTETLTGDKSLDQDANEGSKAGGLTVERSWENGFRVSINGKGGSCVDEDGEGLEDSELNGVSSLLQMKGSVRNIDVNGGRSDSGEGFGTLLGAVDESKEIGLENVLPNDDDDDETAKLDEKDNCGKMMMNEIDGYDGDGGGGGVEAFEENFEDMSKLSSSKNFVNAVQTSVDEIGRLVESKMTCLCVPKENCIGLDRPLAANSGIKEGVLVPEGGVGKVSVGLFEPKEVLGKLKRISRAVSMCNLLECAVLKGWLSAFNRSIGRFGMPVYYEPLSIPDVEENVRTLVVDMSDYSEAVGIPITGPVEEDWISSSSCPKSGQGSRTLLRSLDISEDAMYHRRKQKSIAEILKGDLDVQAHKVSKSSKPASSSRRKRRKAMMKLMVMVEVIRVSYQERGREMSLQD</sequence>
<dbReference type="Proteomes" id="UP000701853">
    <property type="component" value="Chromosome 2"/>
</dbReference>
<accession>A0A8J6D7N8</accession>